<sequence length="442" mass="47137">MSNAKLSKTYQPLTTRQSDRIAVVSGIRTPFAKQSTAFISTPAVDLGKLAVKALMDKTDIDPKLIDQVVFGQVVQMPEAPNIAREIVLGTGMDIATDAYSVTRACATSFQTTANVVESIMAGTIDIGIAGGADSSSVLPIGVSKKMAATLLALSKTKTISQKLSLLRTLSMKDLAPVPPAVAEYSTGISMGQTAEQMAKTHGITREEQDALAHRSHSLAAKAWQEGLIQDEVMTAFPEPYKTWLDQDNNIRHDSDLASYAKLRPAFDRKYGSVTAANSTPLTDGGAAILLMSEKRAKELGYEPLGYIRSFAFSAIDVHNDMLMGPSYATPMALDKAGISLSDLTLIDMHEAFAAQTLSNVKMFASDKFARECLGRDKAIGEIDMDKFNVLGGSIAYGHPFAATGARMIIQTLRELKRRGGGFGLNTACAAGGLGAAMVLEAE</sequence>
<keyword evidence="6 8" id="KW-0443">Lipid metabolism</keyword>
<keyword evidence="3 8" id="KW-0808">Transferase</keyword>
<comment type="subcellular location">
    <subcellularLocation>
        <location evidence="8">Cytoplasm</location>
    </subcellularLocation>
</comment>
<dbReference type="GO" id="GO:0005829">
    <property type="term" value="C:cytosol"/>
    <property type="evidence" value="ECO:0007669"/>
    <property type="project" value="TreeGrafter"/>
</dbReference>
<dbReference type="SUPFAM" id="SSF53901">
    <property type="entry name" value="Thiolase-like"/>
    <property type="match status" value="2"/>
</dbReference>
<evidence type="ECO:0000256" key="1">
    <source>
        <dbReference type="ARBA" id="ARBA00010982"/>
    </source>
</evidence>
<feature type="active site" description="Proton acceptor" evidence="8 9">
    <location>
        <position position="398"/>
    </location>
</feature>
<comment type="catalytic activity">
    <reaction evidence="8">
        <text>an acyl-CoA + acetyl-CoA = a 3-oxoacyl-CoA + CoA</text>
        <dbReference type="Rhea" id="RHEA:21564"/>
        <dbReference type="ChEBI" id="CHEBI:57287"/>
        <dbReference type="ChEBI" id="CHEBI:57288"/>
        <dbReference type="ChEBI" id="CHEBI:58342"/>
        <dbReference type="ChEBI" id="CHEBI:90726"/>
        <dbReference type="EC" id="2.3.1.16"/>
    </reaction>
</comment>
<evidence type="ECO:0000259" key="11">
    <source>
        <dbReference type="Pfam" id="PF00108"/>
    </source>
</evidence>
<dbReference type="AlphaFoldDB" id="A0A4V1Z8C6"/>
<evidence type="ECO:0000256" key="10">
    <source>
        <dbReference type="RuleBase" id="RU003557"/>
    </source>
</evidence>
<evidence type="ECO:0000256" key="5">
    <source>
        <dbReference type="ARBA" id="ARBA00022963"/>
    </source>
</evidence>
<accession>A0A4V1Z8C6</accession>
<feature type="active site" description="Acyl-thioester intermediate" evidence="8 9">
    <location>
        <position position="105"/>
    </location>
</feature>
<dbReference type="GO" id="GO:0006635">
    <property type="term" value="P:fatty acid beta-oxidation"/>
    <property type="evidence" value="ECO:0007669"/>
    <property type="project" value="UniProtKB-UniRule"/>
</dbReference>
<dbReference type="RefSeq" id="WP_130086030.1">
    <property type="nucleotide sequence ID" value="NZ_SEZJ01000001.1"/>
</dbReference>
<dbReference type="InterPro" id="IPR016039">
    <property type="entry name" value="Thiolase-like"/>
</dbReference>
<keyword evidence="5 8" id="KW-0442">Lipid degradation</keyword>
<dbReference type="Proteomes" id="UP000293465">
    <property type="component" value="Unassembled WGS sequence"/>
</dbReference>
<evidence type="ECO:0000256" key="8">
    <source>
        <dbReference type="HAMAP-Rule" id="MF_01618"/>
    </source>
</evidence>
<feature type="domain" description="Thiolase C-terminal" evidence="12">
    <location>
        <begin position="302"/>
        <end position="440"/>
    </location>
</feature>
<name>A0A4V1Z8C6_9GAMM</name>
<feature type="active site" description="Proton acceptor" evidence="8 9">
    <location>
        <position position="428"/>
    </location>
</feature>
<dbReference type="PANTHER" id="PTHR18919:SF107">
    <property type="entry name" value="ACETYL-COA ACETYLTRANSFERASE, CYTOSOLIC"/>
    <property type="match status" value="1"/>
</dbReference>
<dbReference type="OrthoDB" id="8951704at2"/>
<evidence type="ECO:0000256" key="9">
    <source>
        <dbReference type="PIRSR" id="PIRSR000429-1"/>
    </source>
</evidence>
<dbReference type="Pfam" id="PF02803">
    <property type="entry name" value="Thiolase_C"/>
    <property type="match status" value="1"/>
</dbReference>
<dbReference type="EMBL" id="SEZJ01000001">
    <property type="protein sequence ID" value="RYU48557.1"/>
    <property type="molecule type" value="Genomic_DNA"/>
</dbReference>
<evidence type="ECO:0000256" key="2">
    <source>
        <dbReference type="ARBA" id="ARBA00022490"/>
    </source>
</evidence>
<evidence type="ECO:0000256" key="6">
    <source>
        <dbReference type="ARBA" id="ARBA00023098"/>
    </source>
</evidence>
<keyword evidence="2 8" id="KW-0963">Cytoplasm</keyword>
<feature type="domain" description="Thiolase N-terminal" evidence="11">
    <location>
        <begin position="21"/>
        <end position="294"/>
    </location>
</feature>
<dbReference type="GO" id="GO:0003988">
    <property type="term" value="F:acetyl-CoA C-acyltransferase activity"/>
    <property type="evidence" value="ECO:0007669"/>
    <property type="project" value="UniProtKB-UniRule"/>
</dbReference>
<dbReference type="NCBIfam" id="TIGR02446">
    <property type="entry name" value="FadI"/>
    <property type="match status" value="1"/>
</dbReference>
<comment type="subunit">
    <text evidence="8">Heterotetramer of two alpha chains (FadJ) and two beta chains (FadI).</text>
</comment>
<evidence type="ECO:0000256" key="3">
    <source>
        <dbReference type="ARBA" id="ARBA00022679"/>
    </source>
</evidence>
<comment type="similarity">
    <text evidence="1 8 10">Belongs to the thiolase-like superfamily. Thiolase family.</text>
</comment>
<dbReference type="Pfam" id="PF00108">
    <property type="entry name" value="Thiolase_N"/>
    <property type="match status" value="1"/>
</dbReference>
<keyword evidence="4 8" id="KW-0276">Fatty acid metabolism</keyword>
<dbReference type="NCBIfam" id="NF006516">
    <property type="entry name" value="PRK08963.1"/>
    <property type="match status" value="1"/>
</dbReference>
<evidence type="ECO:0000256" key="7">
    <source>
        <dbReference type="ARBA" id="ARBA00023315"/>
    </source>
</evidence>
<dbReference type="HAMAP" id="MF_01618">
    <property type="entry name" value="FadI"/>
    <property type="match status" value="1"/>
</dbReference>
<dbReference type="InterPro" id="IPR002155">
    <property type="entry name" value="Thiolase"/>
</dbReference>
<reference evidence="13 14" key="1">
    <citation type="submission" date="2019-02" db="EMBL/GenBank/DDBJ databases">
        <title>Genome sequences of Aliivibrio finisterrensis strains from farmed Atlantic salmon.</title>
        <authorList>
            <person name="Bowman J.P."/>
        </authorList>
    </citation>
    <scope>NUCLEOTIDE SEQUENCE [LARGE SCALE GENOMIC DNA]</scope>
    <source>
        <strain evidence="13 14">A32</strain>
    </source>
</reference>
<dbReference type="PANTHER" id="PTHR18919">
    <property type="entry name" value="ACETYL-COA C-ACYLTRANSFERASE"/>
    <property type="match status" value="1"/>
</dbReference>
<dbReference type="GeneID" id="56273574"/>
<evidence type="ECO:0000313" key="14">
    <source>
        <dbReference type="Proteomes" id="UP000293465"/>
    </source>
</evidence>
<evidence type="ECO:0000313" key="13">
    <source>
        <dbReference type="EMBL" id="RYU48557.1"/>
    </source>
</evidence>
<dbReference type="FunFam" id="3.40.47.10:FF:000011">
    <property type="entry name" value="3-ketoacyl-CoA thiolase"/>
    <property type="match status" value="1"/>
</dbReference>
<dbReference type="InterPro" id="IPR012806">
    <property type="entry name" value="Ac-CoA_C-AcTrfase_FadI"/>
</dbReference>
<dbReference type="InterPro" id="IPR020613">
    <property type="entry name" value="Thiolase_CS"/>
</dbReference>
<evidence type="ECO:0000256" key="4">
    <source>
        <dbReference type="ARBA" id="ARBA00022832"/>
    </source>
</evidence>
<comment type="function">
    <text evidence="8">Catalyzes the final step of fatty acid oxidation in which acetyl-CoA is released and the CoA ester of a fatty acid two carbons shorter is formed.</text>
</comment>
<proteinExistence type="inferred from homology"/>
<dbReference type="EC" id="2.3.1.16" evidence="8"/>
<dbReference type="PROSITE" id="PS00737">
    <property type="entry name" value="THIOLASE_2"/>
    <property type="match status" value="1"/>
</dbReference>
<dbReference type="InterPro" id="IPR020616">
    <property type="entry name" value="Thiolase_N"/>
</dbReference>
<comment type="caution">
    <text evidence="13">The sequence shown here is derived from an EMBL/GenBank/DDBJ whole genome shotgun (WGS) entry which is preliminary data.</text>
</comment>
<dbReference type="UniPathway" id="UPA00659"/>
<dbReference type="PIRSF" id="PIRSF000429">
    <property type="entry name" value="Ac-CoA_Ac_transf"/>
    <property type="match status" value="1"/>
</dbReference>
<gene>
    <name evidence="8 13" type="primary">fadI</name>
    <name evidence="13" type="ORF">ERW49_00920</name>
</gene>
<organism evidence="13 14">
    <name type="scientific">Aliivibrio finisterrensis</name>
    <dbReference type="NCBI Taxonomy" id="511998"/>
    <lineage>
        <taxon>Bacteria</taxon>
        <taxon>Pseudomonadati</taxon>
        <taxon>Pseudomonadota</taxon>
        <taxon>Gammaproteobacteria</taxon>
        <taxon>Vibrionales</taxon>
        <taxon>Vibrionaceae</taxon>
        <taxon>Aliivibrio</taxon>
    </lineage>
</organism>
<protein>
    <recommendedName>
        <fullName evidence="8">3-ketoacyl-CoA thiolase</fullName>
        <ecNumber evidence="8">2.3.1.16</ecNumber>
    </recommendedName>
    <alternativeName>
        <fullName evidence="8">ACSs</fullName>
    </alternativeName>
    <alternativeName>
        <fullName evidence="8">Acetyl-CoA acyltransferase</fullName>
    </alternativeName>
    <alternativeName>
        <fullName evidence="8">Acyl-CoA ligase</fullName>
    </alternativeName>
    <alternativeName>
        <fullName evidence="8">Beta-ketothiolase</fullName>
    </alternativeName>
    <alternativeName>
        <fullName evidence="8">Fatty acid oxidation complex subunit beta</fullName>
    </alternativeName>
</protein>
<evidence type="ECO:0000259" key="12">
    <source>
        <dbReference type="Pfam" id="PF02803"/>
    </source>
</evidence>
<dbReference type="NCBIfam" id="TIGR01930">
    <property type="entry name" value="AcCoA-C-Actrans"/>
    <property type="match status" value="1"/>
</dbReference>
<comment type="pathway">
    <text evidence="8">Lipid metabolism; fatty acid beta-oxidation.</text>
</comment>
<dbReference type="CDD" id="cd00751">
    <property type="entry name" value="thiolase"/>
    <property type="match status" value="1"/>
</dbReference>
<keyword evidence="7 8" id="KW-0012">Acyltransferase</keyword>
<dbReference type="InterPro" id="IPR020617">
    <property type="entry name" value="Thiolase_C"/>
</dbReference>
<dbReference type="Gene3D" id="3.40.47.10">
    <property type="match status" value="1"/>
</dbReference>